<accession>A0A835VNN5</accession>
<dbReference type="EMBL" id="JADCNM010000001">
    <property type="protein sequence ID" value="KAG0503381.1"/>
    <property type="molecule type" value="Genomic_DNA"/>
</dbReference>
<dbReference type="Proteomes" id="UP000639772">
    <property type="component" value="Chromosome 1"/>
</dbReference>
<protein>
    <submittedName>
        <fullName evidence="2">Uncharacterized protein</fullName>
    </submittedName>
</protein>
<evidence type="ECO:0000313" key="3">
    <source>
        <dbReference type="Proteomes" id="UP000639772"/>
    </source>
</evidence>
<feature type="compositionally biased region" description="Basic and acidic residues" evidence="1">
    <location>
        <begin position="17"/>
        <end position="27"/>
    </location>
</feature>
<dbReference type="AlphaFoldDB" id="A0A835VNN5"/>
<name>A0A835VNN5_VANPL</name>
<sequence>MSIVACLIGGEENTTEAVEKTDRRDDLNNLSTSNGSEVAQNPGSPMIEKCPLGSISNTPLMHKNSTFLSPKVLPPVKFHSGFLGLEPRTYAEDSEDESVSVASVSGGHHAYYSDTFEEDGWESSDASFSVRRTNQCLEEENIARFESATVSSRGTRSALRHTLVRGLSKENLKVEIPINDQYMGFHDSNSSLQNDCMLKRFEELGTPSAPPIVDTGREEGYLGENAQANLVSFERSSGSKHHMHSTNDTTIRDVEEDETCSWQNRFSNQSKSYYASAETSWQAFVAYDACFRLCLNSWTRDCTEALEFLGDECMMLRDAFGIQKYLLQPRGHVRGECMPINNAEVVCATKDGKAFEKIEVEVRKIKITPQRRKLQSTFSTPTLAMHAGTEYVRHVANVLWNHVNALKQTSFPDSSEGALSCLFQLKHFNEVALADSSSLVLLTPGTTDSYVFYPESQEEVLFFQVQNVNKVNLGHGRIPVSLLVSEAQGGHAVETIIYDLVVEASMRANNFSSKNLRIHGLWEWLLDEFAEYYGVTPAYKNLRYLSHVMNIAVPAKEFLKENLRGMNEELELSKVDGVGSIGSEKIAAMKRCRRHFADSDEFMSSNFDATEPIAISTAYSKMKTLCVNISSEIQADMKIQSYNILPTCIDLPNIAASVYSIQLRLRLENFLSVFPPSRPAPHVTELLITTSDFERDLNSWNISSINGGVVSRDLFHNYIEVWIEDTRYHLVGICKSEKIPCTETIHVTSPFVENMYDHIRESLNEYKVVINRWPQYLLSIESAVTHVERAIVKSLEKQYNDFLIPLKDGVSKKIEKHVHKLTRRHSVSAYTVPKELGIFLNTMKRIVDVHHCKVEDALKSAASFLILSNGKENFGDRMSGFAIMSRTKYKNYKQSIIKMLVNNTEANRSTRLKRILEETKEAKAEAEIRERMQVLCMQVTDSIRCLHHVFTSKIFVELCRGFWDKMGQIVLCFLESRKENKIWYRGSGYALEILDNLFASEMQKLQGNSIHDKDLEPPRSVVEARSILC</sequence>
<feature type="compositionally biased region" description="Polar residues" evidence="1">
    <location>
        <begin position="28"/>
        <end position="43"/>
    </location>
</feature>
<gene>
    <name evidence="2" type="ORF">HPP92_003453</name>
</gene>
<organism evidence="2 3">
    <name type="scientific">Vanilla planifolia</name>
    <name type="common">Vanilla</name>
    <dbReference type="NCBI Taxonomy" id="51239"/>
    <lineage>
        <taxon>Eukaryota</taxon>
        <taxon>Viridiplantae</taxon>
        <taxon>Streptophyta</taxon>
        <taxon>Embryophyta</taxon>
        <taxon>Tracheophyta</taxon>
        <taxon>Spermatophyta</taxon>
        <taxon>Magnoliopsida</taxon>
        <taxon>Liliopsida</taxon>
        <taxon>Asparagales</taxon>
        <taxon>Orchidaceae</taxon>
        <taxon>Vanilloideae</taxon>
        <taxon>Vanilleae</taxon>
        <taxon>Vanilla</taxon>
    </lineage>
</organism>
<proteinExistence type="predicted"/>
<evidence type="ECO:0000313" key="2">
    <source>
        <dbReference type="EMBL" id="KAG0503381.1"/>
    </source>
</evidence>
<dbReference type="PANTHER" id="PTHR31110:SF3">
    <property type="entry name" value="PORTAL PROTEIN"/>
    <property type="match status" value="1"/>
</dbReference>
<comment type="caution">
    <text evidence="2">The sequence shown here is derived from an EMBL/GenBank/DDBJ whole genome shotgun (WGS) entry which is preliminary data.</text>
</comment>
<dbReference type="OrthoDB" id="1896158at2759"/>
<dbReference type="PANTHER" id="PTHR31110">
    <property type="entry name" value="PESTICIDAL CRYSTAL CRY8BA PROTEIN"/>
    <property type="match status" value="1"/>
</dbReference>
<evidence type="ECO:0000256" key="1">
    <source>
        <dbReference type="SAM" id="MobiDB-lite"/>
    </source>
</evidence>
<feature type="region of interest" description="Disordered" evidence="1">
    <location>
        <begin position="15"/>
        <end position="47"/>
    </location>
</feature>
<reference evidence="2 3" key="1">
    <citation type="journal article" date="2020" name="Nat. Food">
        <title>A phased Vanilla planifolia genome enables genetic improvement of flavour and production.</title>
        <authorList>
            <person name="Hasing T."/>
            <person name="Tang H."/>
            <person name="Brym M."/>
            <person name="Khazi F."/>
            <person name="Huang T."/>
            <person name="Chambers A.H."/>
        </authorList>
    </citation>
    <scope>NUCLEOTIDE SEQUENCE [LARGE SCALE GENOMIC DNA]</scope>
    <source>
        <tissue evidence="2">Leaf</tissue>
    </source>
</reference>